<gene>
    <name evidence="1" type="ORF">TKK_017871</name>
</gene>
<evidence type="ECO:0000313" key="2">
    <source>
        <dbReference type="Proteomes" id="UP001627154"/>
    </source>
</evidence>
<dbReference type="SUPFAM" id="SSF56672">
    <property type="entry name" value="DNA/RNA polymerases"/>
    <property type="match status" value="1"/>
</dbReference>
<evidence type="ECO:0000313" key="1">
    <source>
        <dbReference type="EMBL" id="KAL3386675.1"/>
    </source>
</evidence>
<dbReference type="PANTHER" id="PTHR47331">
    <property type="entry name" value="PHD-TYPE DOMAIN-CONTAINING PROTEIN"/>
    <property type="match status" value="1"/>
</dbReference>
<protein>
    <recommendedName>
        <fullName evidence="3">Reverse transcriptase domain-containing protein</fullName>
    </recommendedName>
</protein>
<dbReference type="Proteomes" id="UP001627154">
    <property type="component" value="Unassembled WGS sequence"/>
</dbReference>
<comment type="caution">
    <text evidence="1">The sequence shown here is derived from an EMBL/GenBank/DDBJ whole genome shotgun (WGS) entry which is preliminary data.</text>
</comment>
<proteinExistence type="predicted"/>
<keyword evidence="2" id="KW-1185">Reference proteome</keyword>
<dbReference type="EMBL" id="JBJJXI010000145">
    <property type="protein sequence ID" value="KAL3386675.1"/>
    <property type="molecule type" value="Genomic_DNA"/>
</dbReference>
<name>A0ABD2W0U4_9HYME</name>
<organism evidence="1 2">
    <name type="scientific">Trichogramma kaykai</name>
    <dbReference type="NCBI Taxonomy" id="54128"/>
    <lineage>
        <taxon>Eukaryota</taxon>
        <taxon>Metazoa</taxon>
        <taxon>Ecdysozoa</taxon>
        <taxon>Arthropoda</taxon>
        <taxon>Hexapoda</taxon>
        <taxon>Insecta</taxon>
        <taxon>Pterygota</taxon>
        <taxon>Neoptera</taxon>
        <taxon>Endopterygota</taxon>
        <taxon>Hymenoptera</taxon>
        <taxon>Apocrita</taxon>
        <taxon>Proctotrupomorpha</taxon>
        <taxon>Chalcidoidea</taxon>
        <taxon>Trichogrammatidae</taxon>
        <taxon>Trichogramma</taxon>
    </lineage>
</organism>
<dbReference type="AlphaFoldDB" id="A0ABD2W0U4"/>
<evidence type="ECO:0008006" key="3">
    <source>
        <dbReference type="Google" id="ProtNLM"/>
    </source>
</evidence>
<reference evidence="1 2" key="1">
    <citation type="journal article" date="2024" name="bioRxiv">
        <title>A reference genome for Trichogramma kaykai: A tiny desert-dwelling parasitoid wasp with competing sex-ratio distorters.</title>
        <authorList>
            <person name="Culotta J."/>
            <person name="Lindsey A.R."/>
        </authorList>
    </citation>
    <scope>NUCLEOTIDE SEQUENCE [LARGE SCALE GENOMIC DNA]</scope>
    <source>
        <strain evidence="1 2">KSX58</strain>
    </source>
</reference>
<accession>A0ABD2W0U4</accession>
<dbReference type="InterPro" id="IPR043502">
    <property type="entry name" value="DNA/RNA_pol_sf"/>
</dbReference>
<dbReference type="GO" id="GO:0071897">
    <property type="term" value="P:DNA biosynthetic process"/>
    <property type="evidence" value="ECO:0007669"/>
    <property type="project" value="UniProtKB-ARBA"/>
</dbReference>
<sequence>MESEQRPPLEHYQLRTVTYGTACAPYLSLHTLQQLCSDEGSRFPEAATALTKDRYVDDILSGAHELKAALSLREQLINLMRAGGFPLRKWVSNHPQLLDGLDSAELLRATLITFSQEDPVKELGVSWNPHDNMLGLNVRSNDNQLLSKRRVLAELASVFNPCGWAAPITLTAKILV</sequence>